<name>A0ACC2PJR0_9HYME</name>
<keyword evidence="2" id="KW-1185">Reference proteome</keyword>
<proteinExistence type="predicted"/>
<dbReference type="EMBL" id="CM056741">
    <property type="protein sequence ID" value="KAJ8683691.1"/>
    <property type="molecule type" value="Genomic_DNA"/>
</dbReference>
<protein>
    <submittedName>
        <fullName evidence="1">Uncharacterized protein</fullName>
    </submittedName>
</protein>
<comment type="caution">
    <text evidence="1">The sequence shown here is derived from an EMBL/GenBank/DDBJ whole genome shotgun (WGS) entry which is preliminary data.</text>
</comment>
<sequence length="1432" mass="160192">MILKNFPRGGKKPDVKPSNKLFSKRKKIKVKKSKPKSKDPNTSATPDDPIVLGKAENLRFSALREGMVVYGRIFKVTDYYMVVSLPGQISGKLQATDISSRYTTLLRSITESEDVSSDFKPLSDIYTEGDRIVCYVKEIDAANKNVSVSLEPQLVNQNLNPGTLTKCSKLVLSVSSVEDHGYVLETGLKNLRAFLSTTDLGDSKVQLHPGKQIMCAVKSVKSAEDILTAKISIKPKHLSSVEPEVHSLDSLVPGALFSLTVRKILSNGLQVHFGENNIGYVNELYVQNRLSSFEKGQELVGTLLYVVPTVKFAYFSLLPHQPDKKVLDIGDKIDKAKVISRDSRGILLQLKKGVRGFVTSKRTEVDYEKIPSVFTPDSIHKCKIIAYDSIARVYICTMEKKLMEENFVNKAKLSPGDLTEVKILEVSGTNGFLKVSLGNIFGSVPPDHISDPGSREKLKIGQTVKARILEKSENLFFTLKKSLIDTKLPILSKIEDAKVNSTHDGSVMKIRDQGVLVRFFGNVKGWIPKRFLDKRIESLKWNMVVGQTIPVVIKDVKLGENKLTLAPTNLQIIGSSKYKIGDLVEGVVIDSSINGVNLKLNDNDGLVAFLPAGHMAPCLEVGQLLAAKTVAGDIFPAVVFSTRPSVILTSTFAPATVQRVKDLNIGDTLLCSVKRIHKESVKVLMPINKCSKYGTIPISKIGYVESCHENQLLFGKILEVNKETQEIQLTAQLGEVWKSIADQDARMMAAVDVLSSYLNKLSELSKNVYYTSKPISKINIGQRIKATVESIMDRGLVLKLDRDVKGLVRTGHYSGSYKQGDTVEGVVLWVNYPHEFVEISLNRHVIESISEDNSELEEIPIGEQLRGEIVLATDWFVLVALKGKAKGVLVTLPARRHLNDTVPDLSPYQIGKKVRCYGVLNKQDDGLLVPICMLKSAFEIRNSDEKKLVNAPASLKRKAETTTNAQDDTTAKKLKLDKKNQTNPDKHGQLKKNSQQSDGKKAVQASEKLTGAKKSELQDGRKSNQIVVKRAEEEDDSDSEEDDEDQDEIEDSGLDQEIEDSESDINNEEKMEIEEKSPNVPQKEPALTLSMPECGFKWENSTSNQPQEESSSDDDEDEDADGESGPQKKKKKKKLSAAERRELERQKEREIREREEALASCQMPQTVDQFDRLVLSSPDSSLVWVQYMAHHLQATEIDKARAVARRALKTISFREEEERLNVWQAWLNLESRFGTNESLDEVFKEAVKTNDARKVYNHMLNVHVDAGRQAELEKTVNAMIGKFKYESDTWTECGAALLKVGMKDRSRHVMQRALQSLPAKKHVEVLVKFAQLENKFGDKERSQTLFEQVLSSYPKRTDVWSSYVDSLVKSGDIDLARKVLDRAILQVIPAKKMKVLFKKYISFETKHGTPENVSRIQDLAVKYVEEQCNKVE</sequence>
<evidence type="ECO:0000313" key="1">
    <source>
        <dbReference type="EMBL" id="KAJ8683691.1"/>
    </source>
</evidence>
<dbReference type="Proteomes" id="UP001239111">
    <property type="component" value="Chromosome 1"/>
</dbReference>
<organism evidence="1 2">
    <name type="scientific">Eretmocerus hayati</name>
    <dbReference type="NCBI Taxonomy" id="131215"/>
    <lineage>
        <taxon>Eukaryota</taxon>
        <taxon>Metazoa</taxon>
        <taxon>Ecdysozoa</taxon>
        <taxon>Arthropoda</taxon>
        <taxon>Hexapoda</taxon>
        <taxon>Insecta</taxon>
        <taxon>Pterygota</taxon>
        <taxon>Neoptera</taxon>
        <taxon>Endopterygota</taxon>
        <taxon>Hymenoptera</taxon>
        <taxon>Apocrita</taxon>
        <taxon>Proctotrupomorpha</taxon>
        <taxon>Chalcidoidea</taxon>
        <taxon>Aphelinidae</taxon>
        <taxon>Aphelininae</taxon>
        <taxon>Eretmocerus</taxon>
    </lineage>
</organism>
<evidence type="ECO:0000313" key="2">
    <source>
        <dbReference type="Proteomes" id="UP001239111"/>
    </source>
</evidence>
<reference evidence="1" key="1">
    <citation type="submission" date="2023-04" db="EMBL/GenBank/DDBJ databases">
        <title>A chromosome-level genome assembly of the parasitoid wasp Eretmocerus hayati.</title>
        <authorList>
            <person name="Zhong Y."/>
            <person name="Liu S."/>
            <person name="Liu Y."/>
        </authorList>
    </citation>
    <scope>NUCLEOTIDE SEQUENCE</scope>
    <source>
        <strain evidence="1">ZJU_SS_LIU_2023</strain>
    </source>
</reference>
<accession>A0ACC2PJR0</accession>
<gene>
    <name evidence="1" type="ORF">QAD02_019483</name>
</gene>